<protein>
    <submittedName>
        <fullName evidence="1">4805_t:CDS:1</fullName>
    </submittedName>
</protein>
<sequence>FSKTTDSETIISETITTTYKTTTVSKTIILHLRPQLSLRLLLPLRSLSLKSSSLKL</sequence>
<organism evidence="1 2">
    <name type="scientific">Cetraspora pellucida</name>
    <dbReference type="NCBI Taxonomy" id="1433469"/>
    <lineage>
        <taxon>Eukaryota</taxon>
        <taxon>Fungi</taxon>
        <taxon>Fungi incertae sedis</taxon>
        <taxon>Mucoromycota</taxon>
        <taxon>Glomeromycotina</taxon>
        <taxon>Glomeromycetes</taxon>
        <taxon>Diversisporales</taxon>
        <taxon>Gigasporaceae</taxon>
        <taxon>Cetraspora</taxon>
    </lineage>
</organism>
<proteinExistence type="predicted"/>
<feature type="non-terminal residue" evidence="1">
    <location>
        <position position="1"/>
    </location>
</feature>
<comment type="caution">
    <text evidence="1">The sequence shown here is derived from an EMBL/GenBank/DDBJ whole genome shotgun (WGS) entry which is preliminary data.</text>
</comment>
<keyword evidence="2" id="KW-1185">Reference proteome</keyword>
<gene>
    <name evidence="1" type="ORF">SPELUC_LOCUS4114</name>
</gene>
<evidence type="ECO:0000313" key="2">
    <source>
        <dbReference type="Proteomes" id="UP000789366"/>
    </source>
</evidence>
<dbReference type="EMBL" id="CAJVPW010003508">
    <property type="protein sequence ID" value="CAG8525178.1"/>
    <property type="molecule type" value="Genomic_DNA"/>
</dbReference>
<dbReference type="Proteomes" id="UP000789366">
    <property type="component" value="Unassembled WGS sequence"/>
</dbReference>
<reference evidence="1" key="1">
    <citation type="submission" date="2021-06" db="EMBL/GenBank/DDBJ databases">
        <authorList>
            <person name="Kallberg Y."/>
            <person name="Tangrot J."/>
            <person name="Rosling A."/>
        </authorList>
    </citation>
    <scope>NUCLEOTIDE SEQUENCE</scope>
    <source>
        <strain evidence="1">28 12/20/2015</strain>
    </source>
</reference>
<evidence type="ECO:0000313" key="1">
    <source>
        <dbReference type="EMBL" id="CAG8525178.1"/>
    </source>
</evidence>
<name>A0ACA9LH20_9GLOM</name>
<accession>A0ACA9LH20</accession>